<dbReference type="InterPro" id="IPR036416">
    <property type="entry name" value="Pept_tRNA_hydro_sf"/>
</dbReference>
<comment type="function">
    <text evidence="7">Hydrolyzes ribosome-free peptidyl-tRNAs (with 1 or more amino acids incorporated), which drop off the ribosome during protein synthesis, or as a result of ribosome stalling.</text>
</comment>
<feature type="binding site" evidence="7">
    <location>
        <position position="134"/>
    </location>
    <ligand>
        <name>tRNA</name>
        <dbReference type="ChEBI" id="CHEBI:17843"/>
    </ligand>
</feature>
<dbReference type="PROSITE" id="PS01196">
    <property type="entry name" value="PEPT_TRNA_HYDROL_2"/>
    <property type="match status" value="1"/>
</dbReference>
<dbReference type="GO" id="GO:0016787">
    <property type="term" value="F:hydrolase activity"/>
    <property type="evidence" value="ECO:0007669"/>
    <property type="project" value="UniProtKB-KW"/>
</dbReference>
<dbReference type="SUPFAM" id="SSF53178">
    <property type="entry name" value="Peptidyl-tRNA hydrolase-like"/>
    <property type="match status" value="1"/>
</dbReference>
<keyword evidence="11" id="KW-1185">Reference proteome</keyword>
<comment type="similarity">
    <text evidence="5 7 9">Belongs to the PTH family.</text>
</comment>
<comment type="caution">
    <text evidence="10">The sequence shown here is derived from an EMBL/GenBank/DDBJ whole genome shotgun (WGS) entry which is preliminary data.</text>
</comment>
<feature type="binding site" evidence="7">
    <location>
        <position position="86"/>
    </location>
    <ligand>
        <name>tRNA</name>
        <dbReference type="ChEBI" id="CHEBI:17843"/>
    </ligand>
</feature>
<dbReference type="HAMAP" id="MF_00083">
    <property type="entry name" value="Pept_tRNA_hydro_bact"/>
    <property type="match status" value="1"/>
</dbReference>
<feature type="active site" description="Proton acceptor" evidence="7">
    <location>
        <position position="35"/>
    </location>
</feature>
<evidence type="ECO:0000313" key="11">
    <source>
        <dbReference type="Proteomes" id="UP001501074"/>
    </source>
</evidence>
<proteinExistence type="inferred from homology"/>
<comment type="catalytic activity">
    <reaction evidence="7 8">
        <text>an N-acyl-L-alpha-aminoacyl-tRNA + H2O = an N-acyl-L-amino acid + a tRNA + H(+)</text>
        <dbReference type="Rhea" id="RHEA:54448"/>
        <dbReference type="Rhea" id="RHEA-COMP:10123"/>
        <dbReference type="Rhea" id="RHEA-COMP:13883"/>
        <dbReference type="ChEBI" id="CHEBI:15377"/>
        <dbReference type="ChEBI" id="CHEBI:15378"/>
        <dbReference type="ChEBI" id="CHEBI:59874"/>
        <dbReference type="ChEBI" id="CHEBI:78442"/>
        <dbReference type="ChEBI" id="CHEBI:138191"/>
        <dbReference type="EC" id="3.1.1.29"/>
    </reaction>
</comment>
<comment type="subunit">
    <text evidence="7">Monomer.</text>
</comment>
<dbReference type="Gene3D" id="3.40.50.1470">
    <property type="entry name" value="Peptidyl-tRNA hydrolase"/>
    <property type="match status" value="1"/>
</dbReference>
<dbReference type="Proteomes" id="UP001501074">
    <property type="component" value="Unassembled WGS sequence"/>
</dbReference>
<name>A0ABP6YRV4_9ACTN</name>
<feature type="binding site" evidence="7">
    <location>
        <position position="30"/>
    </location>
    <ligand>
        <name>tRNA</name>
        <dbReference type="ChEBI" id="CHEBI:17843"/>
    </ligand>
</feature>
<organism evidence="10 11">
    <name type="scientific">Kineosporia mesophila</name>
    <dbReference type="NCBI Taxonomy" id="566012"/>
    <lineage>
        <taxon>Bacteria</taxon>
        <taxon>Bacillati</taxon>
        <taxon>Actinomycetota</taxon>
        <taxon>Actinomycetes</taxon>
        <taxon>Kineosporiales</taxon>
        <taxon>Kineosporiaceae</taxon>
        <taxon>Kineosporia</taxon>
    </lineage>
</organism>
<sequence>MPAETTPDPTTEISDLPWLVVGLGNPGDKYARNRHNVGHRVADELVARMGGRFATHRSRAQVHDGRWAPTGGRPGARMIVAKPSTYMNESGGPVAGLLQFFKLPVTRLLVVHDELDIPFSEVRLKWGGGEGGHNGLRSISKSTGSKGYGRVRLGIDRPPGRMDPADYVLRDVPAAQREELLLMIGDAADAVEELARADFAQIQGIYNTKSGSR</sequence>
<gene>
    <name evidence="7 10" type="primary">pth</name>
    <name evidence="10" type="ORF">GCM10022223_00240</name>
</gene>
<dbReference type="EMBL" id="BAAAZO010000001">
    <property type="protein sequence ID" value="GAA3589728.1"/>
    <property type="molecule type" value="Genomic_DNA"/>
</dbReference>
<keyword evidence="3 7" id="KW-0378">Hydrolase</keyword>
<dbReference type="PANTHER" id="PTHR17224">
    <property type="entry name" value="PEPTIDYL-TRNA HYDROLASE"/>
    <property type="match status" value="1"/>
</dbReference>
<evidence type="ECO:0000256" key="9">
    <source>
        <dbReference type="RuleBase" id="RU004320"/>
    </source>
</evidence>
<keyword evidence="2 7" id="KW-0820">tRNA-binding</keyword>
<evidence type="ECO:0000256" key="6">
    <source>
        <dbReference type="ARBA" id="ARBA00050038"/>
    </source>
</evidence>
<evidence type="ECO:0000256" key="7">
    <source>
        <dbReference type="HAMAP-Rule" id="MF_00083"/>
    </source>
</evidence>
<feature type="site" description="Discriminates between blocked and unblocked aminoacyl-tRNA" evidence="7">
    <location>
        <position position="25"/>
    </location>
</feature>
<dbReference type="PANTHER" id="PTHR17224:SF1">
    <property type="entry name" value="PEPTIDYL-TRNA HYDROLASE"/>
    <property type="match status" value="1"/>
</dbReference>
<evidence type="ECO:0000256" key="3">
    <source>
        <dbReference type="ARBA" id="ARBA00022801"/>
    </source>
</evidence>
<keyword evidence="4 7" id="KW-0694">RNA-binding</keyword>
<dbReference type="InterPro" id="IPR018171">
    <property type="entry name" value="Pept_tRNA_hydro_CS"/>
</dbReference>
<evidence type="ECO:0000313" key="10">
    <source>
        <dbReference type="EMBL" id="GAA3589728.1"/>
    </source>
</evidence>
<keyword evidence="7" id="KW-0963">Cytoplasm</keyword>
<protein>
    <recommendedName>
        <fullName evidence="6 7">Peptidyl-tRNA hydrolase</fullName>
        <shortName evidence="7">Pth</shortName>
        <ecNumber evidence="1 7">3.1.1.29</ecNumber>
    </recommendedName>
</protein>
<evidence type="ECO:0000256" key="2">
    <source>
        <dbReference type="ARBA" id="ARBA00022555"/>
    </source>
</evidence>
<evidence type="ECO:0000256" key="1">
    <source>
        <dbReference type="ARBA" id="ARBA00013260"/>
    </source>
</evidence>
<accession>A0ABP6YRV4</accession>
<comment type="subcellular location">
    <subcellularLocation>
        <location evidence="7">Cytoplasm</location>
    </subcellularLocation>
</comment>
<dbReference type="EC" id="3.1.1.29" evidence="1 7"/>
<dbReference type="RefSeq" id="WP_231485305.1">
    <property type="nucleotide sequence ID" value="NZ_BAAAZO010000001.1"/>
</dbReference>
<reference evidence="11" key="1">
    <citation type="journal article" date="2019" name="Int. J. Syst. Evol. Microbiol.">
        <title>The Global Catalogue of Microorganisms (GCM) 10K type strain sequencing project: providing services to taxonomists for standard genome sequencing and annotation.</title>
        <authorList>
            <consortium name="The Broad Institute Genomics Platform"/>
            <consortium name="The Broad Institute Genome Sequencing Center for Infectious Disease"/>
            <person name="Wu L."/>
            <person name="Ma J."/>
        </authorList>
    </citation>
    <scope>NUCLEOTIDE SEQUENCE [LARGE SCALE GENOMIC DNA]</scope>
    <source>
        <strain evidence="11">JCM 16902</strain>
    </source>
</reference>
<comment type="function">
    <text evidence="7">Catalyzes the release of premature peptidyl moieties from peptidyl-tRNA molecules trapped in stalled 50S ribosomal subunits, and thus maintains levels of free tRNAs and 50S ribosomes.</text>
</comment>
<evidence type="ECO:0000256" key="5">
    <source>
        <dbReference type="ARBA" id="ARBA00038063"/>
    </source>
</evidence>
<evidence type="ECO:0000256" key="8">
    <source>
        <dbReference type="RuleBase" id="RU000673"/>
    </source>
</evidence>
<feature type="site" description="Stabilizes the basic form of H active site to accept a proton" evidence="7">
    <location>
        <position position="113"/>
    </location>
</feature>
<dbReference type="PROSITE" id="PS01195">
    <property type="entry name" value="PEPT_TRNA_HYDROL_1"/>
    <property type="match status" value="1"/>
</dbReference>
<feature type="binding site" evidence="7">
    <location>
        <position position="88"/>
    </location>
    <ligand>
        <name>tRNA</name>
        <dbReference type="ChEBI" id="CHEBI:17843"/>
    </ligand>
</feature>
<dbReference type="NCBIfam" id="TIGR00447">
    <property type="entry name" value="pth"/>
    <property type="match status" value="1"/>
</dbReference>
<dbReference type="InterPro" id="IPR001328">
    <property type="entry name" value="Pept_tRNA_hydro"/>
</dbReference>
<dbReference type="Pfam" id="PF01195">
    <property type="entry name" value="Pept_tRNA_hydro"/>
    <property type="match status" value="1"/>
</dbReference>
<dbReference type="CDD" id="cd00462">
    <property type="entry name" value="PTH"/>
    <property type="match status" value="1"/>
</dbReference>
<evidence type="ECO:0000256" key="4">
    <source>
        <dbReference type="ARBA" id="ARBA00022884"/>
    </source>
</evidence>